<organism evidence="2 3">
    <name type="scientific">Myotis myotis</name>
    <name type="common">Greater mouse-eared bat</name>
    <name type="synonym">Vespertilio myotis</name>
    <dbReference type="NCBI Taxonomy" id="51298"/>
    <lineage>
        <taxon>Eukaryota</taxon>
        <taxon>Metazoa</taxon>
        <taxon>Chordata</taxon>
        <taxon>Craniata</taxon>
        <taxon>Vertebrata</taxon>
        <taxon>Euteleostomi</taxon>
        <taxon>Mammalia</taxon>
        <taxon>Eutheria</taxon>
        <taxon>Laurasiatheria</taxon>
        <taxon>Chiroptera</taxon>
        <taxon>Yangochiroptera</taxon>
        <taxon>Vespertilionidae</taxon>
        <taxon>Myotis</taxon>
    </lineage>
</organism>
<dbReference type="EMBL" id="JABWUV010000008">
    <property type="protein sequence ID" value="KAF6336950.1"/>
    <property type="molecule type" value="Genomic_DNA"/>
</dbReference>
<dbReference type="AlphaFoldDB" id="A0A7J7WIA5"/>
<gene>
    <name evidence="2" type="ORF">mMyoMyo1_012139</name>
</gene>
<protein>
    <submittedName>
        <fullName evidence="2">Uncharacterized protein</fullName>
    </submittedName>
</protein>
<evidence type="ECO:0000256" key="1">
    <source>
        <dbReference type="SAM" id="MobiDB-lite"/>
    </source>
</evidence>
<sequence length="122" mass="14145">MRTKGDVCSLSAFLPSGWLACRCDSELPQTMQIRVALWKMQSSRKKELGPGTQRSSCYIRGGLSSLRLLHEREITFCLRCIMLTYLEYQWLDQPWANYGPRAGSGPFEMNKTKKKKRPYPFM</sequence>
<feature type="compositionally biased region" description="Basic residues" evidence="1">
    <location>
        <begin position="112"/>
        <end position="122"/>
    </location>
</feature>
<name>A0A7J7WIA5_MYOMY</name>
<accession>A0A7J7WIA5</accession>
<evidence type="ECO:0000313" key="2">
    <source>
        <dbReference type="EMBL" id="KAF6336950.1"/>
    </source>
</evidence>
<reference evidence="2 3" key="1">
    <citation type="journal article" date="2020" name="Nature">
        <title>Six reference-quality genomes reveal evolution of bat adaptations.</title>
        <authorList>
            <person name="Jebb D."/>
            <person name="Huang Z."/>
            <person name="Pippel M."/>
            <person name="Hughes G.M."/>
            <person name="Lavrichenko K."/>
            <person name="Devanna P."/>
            <person name="Winkler S."/>
            <person name="Jermiin L.S."/>
            <person name="Skirmuntt E.C."/>
            <person name="Katzourakis A."/>
            <person name="Burkitt-Gray L."/>
            <person name="Ray D.A."/>
            <person name="Sullivan K.A.M."/>
            <person name="Roscito J.G."/>
            <person name="Kirilenko B.M."/>
            <person name="Davalos L.M."/>
            <person name="Corthals A.P."/>
            <person name="Power M.L."/>
            <person name="Jones G."/>
            <person name="Ransome R.D."/>
            <person name="Dechmann D.K.N."/>
            <person name="Locatelli A.G."/>
            <person name="Puechmaille S.J."/>
            <person name="Fedrigo O."/>
            <person name="Jarvis E.D."/>
            <person name="Hiller M."/>
            <person name="Vernes S.C."/>
            <person name="Myers E.W."/>
            <person name="Teeling E.C."/>
        </authorList>
    </citation>
    <scope>NUCLEOTIDE SEQUENCE [LARGE SCALE GENOMIC DNA]</scope>
    <source>
        <strain evidence="2">MMyoMyo1</strain>
        <tissue evidence="2">Flight muscle</tissue>
    </source>
</reference>
<proteinExistence type="predicted"/>
<keyword evidence="3" id="KW-1185">Reference proteome</keyword>
<dbReference type="PROSITE" id="PS51257">
    <property type="entry name" value="PROKAR_LIPOPROTEIN"/>
    <property type="match status" value="1"/>
</dbReference>
<comment type="caution">
    <text evidence="2">The sequence shown here is derived from an EMBL/GenBank/DDBJ whole genome shotgun (WGS) entry which is preliminary data.</text>
</comment>
<evidence type="ECO:0000313" key="3">
    <source>
        <dbReference type="Proteomes" id="UP000527355"/>
    </source>
</evidence>
<feature type="region of interest" description="Disordered" evidence="1">
    <location>
        <begin position="102"/>
        <end position="122"/>
    </location>
</feature>
<dbReference type="Proteomes" id="UP000527355">
    <property type="component" value="Unassembled WGS sequence"/>
</dbReference>